<organism evidence="2 3">
    <name type="scientific">Gracilibacillus xinjiangensis</name>
    <dbReference type="NCBI Taxonomy" id="1193282"/>
    <lineage>
        <taxon>Bacteria</taxon>
        <taxon>Bacillati</taxon>
        <taxon>Bacillota</taxon>
        <taxon>Bacilli</taxon>
        <taxon>Bacillales</taxon>
        <taxon>Bacillaceae</taxon>
        <taxon>Gracilibacillus</taxon>
    </lineage>
</organism>
<sequence>MHSSNFFQAKDGLQLFYQTWVPSKPKAVIIIIHGAGEHSGKYRPFSEQCMKQDIAVVGFDLRGFGQSEGARGHINTFQEYIDDLHKLMEWVSTRFDGLPIFLFGHSLGGLVVIRYSQIYANETKGVILSAPALALRYKIPILAKKALEISSRFVPALSINPMKWQSIIRRMGHLASYLPPENALLHDPYMTAEITPKWLAELLQNGVNALRDSASFRYPVLCVYDEKDPIIQPVIIQNFLDKLEVDKKWLSFNDGFHHILHPSYHQKTIADILNWMDHRI</sequence>
<keyword evidence="3" id="KW-1185">Reference proteome</keyword>
<dbReference type="Gene3D" id="3.40.50.1820">
    <property type="entry name" value="alpha/beta hydrolase"/>
    <property type="match status" value="1"/>
</dbReference>
<accession>A0ABV8WUC3</accession>
<dbReference type="RefSeq" id="WP_390250286.1">
    <property type="nucleotide sequence ID" value="NZ_JBHSDT010000004.1"/>
</dbReference>
<evidence type="ECO:0000259" key="1">
    <source>
        <dbReference type="Pfam" id="PF12146"/>
    </source>
</evidence>
<evidence type="ECO:0000313" key="3">
    <source>
        <dbReference type="Proteomes" id="UP001595882"/>
    </source>
</evidence>
<dbReference type="Proteomes" id="UP001595882">
    <property type="component" value="Unassembled WGS sequence"/>
</dbReference>
<reference evidence="3" key="1">
    <citation type="journal article" date="2019" name="Int. J. Syst. Evol. Microbiol.">
        <title>The Global Catalogue of Microorganisms (GCM) 10K type strain sequencing project: providing services to taxonomists for standard genome sequencing and annotation.</title>
        <authorList>
            <consortium name="The Broad Institute Genomics Platform"/>
            <consortium name="The Broad Institute Genome Sequencing Center for Infectious Disease"/>
            <person name="Wu L."/>
            <person name="Ma J."/>
        </authorList>
    </citation>
    <scope>NUCLEOTIDE SEQUENCE [LARGE SCALE GENOMIC DNA]</scope>
    <source>
        <strain evidence="3">CCUG 37865</strain>
    </source>
</reference>
<name>A0ABV8WUC3_9BACI</name>
<protein>
    <submittedName>
        <fullName evidence="2">Alpha/beta hydrolase</fullName>
    </submittedName>
</protein>
<dbReference type="InterPro" id="IPR051044">
    <property type="entry name" value="MAG_DAG_Lipase"/>
</dbReference>
<proteinExistence type="predicted"/>
<evidence type="ECO:0000313" key="2">
    <source>
        <dbReference type="EMBL" id="MFC4402569.1"/>
    </source>
</evidence>
<feature type="domain" description="Serine aminopeptidase S33" evidence="1">
    <location>
        <begin position="24"/>
        <end position="261"/>
    </location>
</feature>
<dbReference type="InterPro" id="IPR029058">
    <property type="entry name" value="AB_hydrolase_fold"/>
</dbReference>
<gene>
    <name evidence="2" type="ORF">ACFOY7_05740</name>
</gene>
<dbReference type="PANTHER" id="PTHR11614">
    <property type="entry name" value="PHOSPHOLIPASE-RELATED"/>
    <property type="match status" value="1"/>
</dbReference>
<dbReference type="InterPro" id="IPR022742">
    <property type="entry name" value="Hydrolase_4"/>
</dbReference>
<dbReference type="EMBL" id="JBHSDT010000004">
    <property type="protein sequence ID" value="MFC4402569.1"/>
    <property type="molecule type" value="Genomic_DNA"/>
</dbReference>
<keyword evidence="2" id="KW-0378">Hydrolase</keyword>
<comment type="caution">
    <text evidence="2">The sequence shown here is derived from an EMBL/GenBank/DDBJ whole genome shotgun (WGS) entry which is preliminary data.</text>
</comment>
<dbReference type="GO" id="GO:0016787">
    <property type="term" value="F:hydrolase activity"/>
    <property type="evidence" value="ECO:0007669"/>
    <property type="project" value="UniProtKB-KW"/>
</dbReference>
<dbReference type="SUPFAM" id="SSF53474">
    <property type="entry name" value="alpha/beta-Hydrolases"/>
    <property type="match status" value="1"/>
</dbReference>
<dbReference type="Pfam" id="PF12146">
    <property type="entry name" value="Hydrolase_4"/>
    <property type="match status" value="1"/>
</dbReference>